<evidence type="ECO:0000256" key="1">
    <source>
        <dbReference type="PROSITE-ProRule" id="PRU00325"/>
    </source>
</evidence>
<keyword evidence="1" id="KW-0862">Zinc</keyword>
<accession>A0A6A9USS3</accession>
<gene>
    <name evidence="3" type="ORF">GC722_01020</name>
</gene>
<keyword evidence="4" id="KW-1185">Reference proteome</keyword>
<dbReference type="RefSeq" id="WP_197429658.1">
    <property type="nucleotide sequence ID" value="NZ_WPCU01000003.1"/>
</dbReference>
<keyword evidence="1" id="KW-0479">Metal-binding</keyword>
<dbReference type="Pfam" id="PF04434">
    <property type="entry name" value="SWIM"/>
    <property type="match status" value="1"/>
</dbReference>
<dbReference type="InterPro" id="IPR007527">
    <property type="entry name" value="Znf_SWIM"/>
</dbReference>
<dbReference type="Proteomes" id="UP000435304">
    <property type="component" value="Unassembled WGS sequence"/>
</dbReference>
<organism evidence="3 4">
    <name type="scientific">Auraticoccus cholistanensis</name>
    <dbReference type="NCBI Taxonomy" id="2656650"/>
    <lineage>
        <taxon>Bacteria</taxon>
        <taxon>Bacillati</taxon>
        <taxon>Actinomycetota</taxon>
        <taxon>Actinomycetes</taxon>
        <taxon>Propionibacteriales</taxon>
        <taxon>Propionibacteriaceae</taxon>
        <taxon>Auraticoccus</taxon>
    </lineage>
</organism>
<name>A0A6A9USS3_9ACTN</name>
<proteinExistence type="predicted"/>
<reference evidence="3 4" key="1">
    <citation type="submission" date="2019-12" db="EMBL/GenBank/DDBJ databases">
        <title>Auraticoccus cholistani sp. nov., an actinomycete isolated from soil of Cholistan desert.</title>
        <authorList>
            <person name="Cheema M.T."/>
        </authorList>
    </citation>
    <scope>NUCLEOTIDE SEQUENCE [LARGE SCALE GENOMIC DNA]</scope>
    <source>
        <strain evidence="3 4">F435</strain>
    </source>
</reference>
<protein>
    <submittedName>
        <fullName evidence="3">SWIM zinc finger family protein</fullName>
    </submittedName>
</protein>
<dbReference type="GO" id="GO:0008270">
    <property type="term" value="F:zinc ion binding"/>
    <property type="evidence" value="ECO:0007669"/>
    <property type="project" value="UniProtKB-KW"/>
</dbReference>
<dbReference type="PROSITE" id="PS50966">
    <property type="entry name" value="ZF_SWIM"/>
    <property type="match status" value="1"/>
</dbReference>
<comment type="caution">
    <text evidence="3">The sequence shown here is derived from an EMBL/GenBank/DDBJ whole genome shotgun (WGS) entry which is preliminary data.</text>
</comment>
<dbReference type="AlphaFoldDB" id="A0A6A9USS3"/>
<sequence length="444" mass="47514">MDRWSRAQVERVAPDTAVLAAARKLATPGPWSGCGANEVLLWGRCQGSGRTPYQVSVDLVAPAWRCTCPSRKVPCKHALALLLLWSQGALEPGGTLAGGDEVADFAVGWSARRSARESVATPGRTPDPQAQAARLQRRLQLMDAGVEELALWLGDLARTGLGAARARPGSWWDQAGARLVDAQLPGLAQTVRDLGSDVVSREDWSEHLLAVTGRLWAVVRAWRRRTDLDADQLGDLRTVVGWPVPRDEVRAGPATADDWLVLGTHRSDDGRLQQQRTWLHGRRTGETVQLLDFAAGGAGLPLPQTTGASLTATLACYPGHRPRRGLLLDEPRPADTPVPWPTPRTLAEALQQRADLLVHQPWLTVCLVHLAGVALRTDPPARLVDREGWSLPLTGDADVWSLAARTGGHPVDLVAELTGAALRPLTVTGAPAVTGLPAGAAVVV</sequence>
<evidence type="ECO:0000313" key="3">
    <source>
        <dbReference type="EMBL" id="MVA74624.1"/>
    </source>
</evidence>
<feature type="domain" description="SWIM-type" evidence="2">
    <location>
        <begin position="53"/>
        <end position="86"/>
    </location>
</feature>
<keyword evidence="1" id="KW-0863">Zinc-finger</keyword>
<evidence type="ECO:0000259" key="2">
    <source>
        <dbReference type="PROSITE" id="PS50966"/>
    </source>
</evidence>
<evidence type="ECO:0000313" key="4">
    <source>
        <dbReference type="Proteomes" id="UP000435304"/>
    </source>
</evidence>
<dbReference type="EMBL" id="WPCU01000003">
    <property type="protein sequence ID" value="MVA74624.1"/>
    <property type="molecule type" value="Genomic_DNA"/>
</dbReference>